<sequence length="95" mass="10230">MDIGYKELIDAIITKQVSILGETIALKKAGKVEGIILNDLGKVASIHGDGKIVLEKLLKEYASLTGEATILFSKEAIAPLIKENSSLILPEELKL</sequence>
<comment type="caution">
    <text evidence="1">The sequence shown here is derived from an EMBL/GenBank/DDBJ whole genome shotgun (WGS) entry which is preliminary data.</text>
</comment>
<gene>
    <name evidence="1" type="ORF">UR67_C0003G0009</name>
</gene>
<reference evidence="1 2" key="1">
    <citation type="journal article" date="2015" name="Nature">
        <title>rRNA introns, odd ribosomes, and small enigmatic genomes across a large radiation of phyla.</title>
        <authorList>
            <person name="Brown C.T."/>
            <person name="Hug L.A."/>
            <person name="Thomas B.C."/>
            <person name="Sharon I."/>
            <person name="Castelle C.J."/>
            <person name="Singh A."/>
            <person name="Wilkins M.J."/>
            <person name="Williams K.H."/>
            <person name="Banfield J.F."/>
        </authorList>
    </citation>
    <scope>NUCLEOTIDE SEQUENCE [LARGE SCALE GENOMIC DNA]</scope>
</reference>
<name>A0A0G0C0T7_UNCC3</name>
<evidence type="ECO:0000313" key="2">
    <source>
        <dbReference type="Proteomes" id="UP000034581"/>
    </source>
</evidence>
<accession>A0A0G0C0T7</accession>
<dbReference type="AlphaFoldDB" id="A0A0G0C0T7"/>
<evidence type="ECO:0000313" key="1">
    <source>
        <dbReference type="EMBL" id="KKP69731.1"/>
    </source>
</evidence>
<proteinExistence type="predicted"/>
<dbReference type="EMBL" id="LBQB01000003">
    <property type="protein sequence ID" value="KKP69731.1"/>
    <property type="molecule type" value="Genomic_DNA"/>
</dbReference>
<organism evidence="1 2">
    <name type="scientific">candidate division CPR3 bacterium GW2011_GWF2_35_18</name>
    <dbReference type="NCBI Taxonomy" id="1618350"/>
    <lineage>
        <taxon>Bacteria</taxon>
        <taxon>Bacteria division CPR3</taxon>
    </lineage>
</organism>
<dbReference type="STRING" id="1618350.UR67_C0003G0009"/>
<protein>
    <submittedName>
        <fullName evidence="1">Uncharacterized protein</fullName>
    </submittedName>
</protein>
<dbReference type="Proteomes" id="UP000034581">
    <property type="component" value="Unassembled WGS sequence"/>
</dbReference>